<sequence length="163" mass="18270">MMNQPSIEEATARIVQLGERFSSVSRVYFRSRSGPGSRCGWSGAGEGSVTVVSGADNSQRFFENGHFCLDIEGAPPVAFSNVFCWKPCSDHVALSHERRGGDVWLFDLIASPEGDSADLVSREAHLCVEDRYQARLTFVDAGFDLEWIIDGPKKEEYLHYRYR</sequence>
<organism evidence="2 3">
    <name type="scientific">Pistricoccus aurantiacus</name>
    <dbReference type="NCBI Taxonomy" id="1883414"/>
    <lineage>
        <taxon>Bacteria</taxon>
        <taxon>Pseudomonadati</taxon>
        <taxon>Pseudomonadota</taxon>
        <taxon>Gammaproteobacteria</taxon>
        <taxon>Oceanospirillales</taxon>
        <taxon>Halomonadaceae</taxon>
        <taxon>Pistricoccus</taxon>
    </lineage>
</organism>
<protein>
    <recommendedName>
        <fullName evidence="1">DUF6314 domain-containing protein</fullName>
    </recommendedName>
</protein>
<reference evidence="2 3" key="1">
    <citation type="submission" date="2019-06" db="EMBL/GenBank/DDBJ databases">
        <title>Genome analyses of bacteria isolated from kimchi.</title>
        <authorList>
            <person name="Lee S."/>
            <person name="Ahn S."/>
            <person name="Roh S."/>
        </authorList>
    </citation>
    <scope>NUCLEOTIDE SEQUENCE [LARGE SCALE GENOMIC DNA]</scope>
    <source>
        <strain evidence="2 3">CBA4606</strain>
    </source>
</reference>
<evidence type="ECO:0000259" key="1">
    <source>
        <dbReference type="Pfam" id="PF19834"/>
    </source>
</evidence>
<name>A0A5B8SLL8_9GAMM</name>
<dbReference type="AlphaFoldDB" id="A0A5B8SLL8"/>
<evidence type="ECO:0000313" key="3">
    <source>
        <dbReference type="Proteomes" id="UP000321272"/>
    </source>
</evidence>
<dbReference type="OrthoDB" id="21379at2"/>
<dbReference type="InterPro" id="IPR045632">
    <property type="entry name" value="DUF6314"/>
</dbReference>
<keyword evidence="3" id="KW-1185">Reference proteome</keyword>
<dbReference type="RefSeq" id="WP_147183071.1">
    <property type="nucleotide sequence ID" value="NZ_CP042382.1"/>
</dbReference>
<proteinExistence type="predicted"/>
<dbReference type="KEGG" id="paur:FGL86_02205"/>
<dbReference type="EMBL" id="CP042382">
    <property type="protein sequence ID" value="QEA37999.1"/>
    <property type="molecule type" value="Genomic_DNA"/>
</dbReference>
<gene>
    <name evidence="2" type="ORF">FGL86_02205</name>
</gene>
<dbReference type="Pfam" id="PF19834">
    <property type="entry name" value="DUF6314"/>
    <property type="match status" value="1"/>
</dbReference>
<accession>A0A5B8SLL8</accession>
<evidence type="ECO:0000313" key="2">
    <source>
        <dbReference type="EMBL" id="QEA37999.1"/>
    </source>
</evidence>
<feature type="domain" description="DUF6314" evidence="1">
    <location>
        <begin position="43"/>
        <end position="163"/>
    </location>
</feature>
<dbReference type="Proteomes" id="UP000321272">
    <property type="component" value="Chromosome"/>
</dbReference>